<keyword evidence="3" id="KW-0378">Hydrolase</keyword>
<accession>A0A6G8AS52</accession>
<evidence type="ECO:0000256" key="1">
    <source>
        <dbReference type="SAM" id="Coils"/>
    </source>
</evidence>
<dbReference type="SUPFAM" id="SSF53474">
    <property type="entry name" value="alpha/beta-Hydrolases"/>
    <property type="match status" value="1"/>
</dbReference>
<proteinExistence type="predicted"/>
<dbReference type="PANTHER" id="PTHR43798">
    <property type="entry name" value="MONOACYLGLYCEROL LIPASE"/>
    <property type="match status" value="1"/>
</dbReference>
<dbReference type="KEGG" id="vhy:G7082_04780"/>
<evidence type="ECO:0000313" key="4">
    <source>
        <dbReference type="Proteomes" id="UP000501747"/>
    </source>
</evidence>
<dbReference type="InterPro" id="IPR050266">
    <property type="entry name" value="AB_hydrolase_sf"/>
</dbReference>
<dbReference type="InterPro" id="IPR000073">
    <property type="entry name" value="AB_hydrolase_1"/>
</dbReference>
<sequence>MKKFWKILRNILIGLLVAVLLFLGGTYLNHHLKLKSEAKKIENYGEKVKVFDGEINVVRTGSGKGKQSIILFPGYGTASPYYDFLPLTTKLSKDYEVITIEPFGYGLSSETKRTRNVDNIVEEMHEVVKQLNLDHYVLGGHSITGLYGVNYLNRYPEEKVDAFLGIDTSTPTQEVQTMNMAPFNFLKKSGMMRLLIDANPAKGLGMKADDPNLEQVRMLTLKNSINDNLEEELDLLRENFKATEKMSLPKDLPTILFVAINDGRPTWAEEHQEQIKQVRTGKVVELDGQHYLHHTQSEAIAKETKLFLDSLK</sequence>
<dbReference type="GO" id="GO:0016020">
    <property type="term" value="C:membrane"/>
    <property type="evidence" value="ECO:0007669"/>
    <property type="project" value="TreeGrafter"/>
</dbReference>
<dbReference type="AlphaFoldDB" id="A0A6G8AS52"/>
<name>A0A6G8AS52_9ENTE</name>
<evidence type="ECO:0000313" key="3">
    <source>
        <dbReference type="EMBL" id="QIL47894.1"/>
    </source>
</evidence>
<feature type="domain" description="AB hydrolase-1" evidence="2">
    <location>
        <begin position="69"/>
        <end position="277"/>
    </location>
</feature>
<dbReference type="Proteomes" id="UP000501747">
    <property type="component" value="Chromosome"/>
</dbReference>
<gene>
    <name evidence="3" type="ORF">G7082_04780</name>
</gene>
<protein>
    <submittedName>
        <fullName evidence="3">Alpha/beta hydrolase</fullName>
    </submittedName>
</protein>
<evidence type="ECO:0000259" key="2">
    <source>
        <dbReference type="Pfam" id="PF00561"/>
    </source>
</evidence>
<dbReference type="Gene3D" id="3.40.50.1820">
    <property type="entry name" value="alpha/beta hydrolase"/>
    <property type="match status" value="1"/>
</dbReference>
<dbReference type="RefSeq" id="WP_166034063.1">
    <property type="nucleotide sequence ID" value="NZ_CP049887.1"/>
</dbReference>
<dbReference type="GO" id="GO:0016787">
    <property type="term" value="F:hydrolase activity"/>
    <property type="evidence" value="ECO:0007669"/>
    <property type="project" value="UniProtKB-KW"/>
</dbReference>
<dbReference type="Pfam" id="PF00561">
    <property type="entry name" value="Abhydrolase_1"/>
    <property type="match status" value="1"/>
</dbReference>
<keyword evidence="1" id="KW-0175">Coiled coil</keyword>
<dbReference type="InterPro" id="IPR029058">
    <property type="entry name" value="AB_hydrolase_fold"/>
</dbReference>
<keyword evidence="4" id="KW-1185">Reference proteome</keyword>
<dbReference type="PANTHER" id="PTHR43798:SF33">
    <property type="entry name" value="HYDROLASE, PUTATIVE (AFU_ORTHOLOGUE AFUA_2G14860)-RELATED"/>
    <property type="match status" value="1"/>
</dbReference>
<dbReference type="EMBL" id="CP049887">
    <property type="protein sequence ID" value="QIL47894.1"/>
    <property type="molecule type" value="Genomic_DNA"/>
</dbReference>
<reference evidence="3 4" key="1">
    <citation type="submission" date="2020-03" db="EMBL/GenBank/DDBJ databases">
        <title>Vagococcus sp. nov., isolated from beetles.</title>
        <authorList>
            <person name="Hyun D.-W."/>
            <person name="Bae J.-W."/>
        </authorList>
    </citation>
    <scope>NUCLEOTIDE SEQUENCE [LARGE SCALE GENOMIC DNA]</scope>
    <source>
        <strain evidence="3 4">HDW17B</strain>
    </source>
</reference>
<organism evidence="3 4">
    <name type="scientific">Vagococcus hydrophili</name>
    <dbReference type="NCBI Taxonomy" id="2714947"/>
    <lineage>
        <taxon>Bacteria</taxon>
        <taxon>Bacillati</taxon>
        <taxon>Bacillota</taxon>
        <taxon>Bacilli</taxon>
        <taxon>Lactobacillales</taxon>
        <taxon>Enterococcaceae</taxon>
        <taxon>Vagococcus</taxon>
    </lineage>
</organism>
<feature type="coiled-coil region" evidence="1">
    <location>
        <begin position="219"/>
        <end position="246"/>
    </location>
</feature>